<protein>
    <submittedName>
        <fullName evidence="2">Uncharacterized protein</fullName>
    </submittedName>
</protein>
<accession>A0ABV9NP33</accession>
<feature type="region of interest" description="Disordered" evidence="1">
    <location>
        <begin position="389"/>
        <end position="429"/>
    </location>
</feature>
<sequence length="429" mass="45809">MRLLFQIRRSMPVPPSTVRPGASWVASSPDSSVLSSPSPMRTPLTIRPPCQARKSLPAPACTSELIVPPKMKARSLPSPRFTVQHMVPPTMANRSLPGPRSTLPLVWARLTKLSLPAPRLTGPLMMPLLSISSCEPPVLLMPLMTPLARLWTTLSSPLAAWPLAKDRPWLNSPSLSTVFDVPARVSWLIAAPVRLTTVFDSVAVSVTALLRTPKLSTRFRAPDRIVVLIERPLRTRRSFPPDPETESVVPPNVPFWSNEKSPLLVTVMLPLICPWLWNVREDSASMVIGPLTIAPGSTVSSRSGPGGGGGTICSPSWSVPVQVTVPGSVLTHSASARSAGRNSQSMVDAARVWRRYGPSAGFPPDPGAPSGVSPSCSGCRMASSLRVRLGRRSGQVGPSRRSSAGPGAPAGRARCRPPAACPMVASPRR</sequence>
<evidence type="ECO:0000313" key="2">
    <source>
        <dbReference type="EMBL" id="MFC4728888.1"/>
    </source>
</evidence>
<evidence type="ECO:0000313" key="3">
    <source>
        <dbReference type="Proteomes" id="UP001595892"/>
    </source>
</evidence>
<evidence type="ECO:0000256" key="1">
    <source>
        <dbReference type="SAM" id="MobiDB-lite"/>
    </source>
</evidence>
<gene>
    <name evidence="2" type="ORF">ACFO3Q_11985</name>
</gene>
<dbReference type="EMBL" id="JBHSGG010000033">
    <property type="protein sequence ID" value="MFC4728888.1"/>
    <property type="molecule type" value="Genomic_DNA"/>
</dbReference>
<reference evidence="3" key="1">
    <citation type="journal article" date="2019" name="Int. J. Syst. Evol. Microbiol.">
        <title>The Global Catalogue of Microorganisms (GCM) 10K type strain sequencing project: providing services to taxonomists for standard genome sequencing and annotation.</title>
        <authorList>
            <consortium name="The Broad Institute Genomics Platform"/>
            <consortium name="The Broad Institute Genome Sequencing Center for Infectious Disease"/>
            <person name="Wu L."/>
            <person name="Ma J."/>
        </authorList>
    </citation>
    <scope>NUCLEOTIDE SEQUENCE [LARGE SCALE GENOMIC DNA]</scope>
    <source>
        <strain evidence="3">CGMCC 1.13574</strain>
    </source>
</reference>
<proteinExistence type="predicted"/>
<keyword evidence="3" id="KW-1185">Reference proteome</keyword>
<name>A0ABV9NP33_9GAMM</name>
<dbReference type="RefSeq" id="WP_377005034.1">
    <property type="nucleotide sequence ID" value="NZ_JBHSGG010000033.1"/>
</dbReference>
<feature type="compositionally biased region" description="Low complexity" evidence="1">
    <location>
        <begin position="389"/>
        <end position="422"/>
    </location>
</feature>
<organism evidence="2 3">
    <name type="scientific">Coralloluteibacterium thermophilum</name>
    <dbReference type="NCBI Taxonomy" id="2707049"/>
    <lineage>
        <taxon>Bacteria</taxon>
        <taxon>Pseudomonadati</taxon>
        <taxon>Pseudomonadota</taxon>
        <taxon>Gammaproteobacteria</taxon>
        <taxon>Lysobacterales</taxon>
        <taxon>Lysobacteraceae</taxon>
        <taxon>Coralloluteibacterium</taxon>
    </lineage>
</organism>
<feature type="compositionally biased region" description="Low complexity" evidence="1">
    <location>
        <begin position="27"/>
        <end position="39"/>
    </location>
</feature>
<feature type="region of interest" description="Disordered" evidence="1">
    <location>
        <begin position="16"/>
        <end position="51"/>
    </location>
</feature>
<comment type="caution">
    <text evidence="2">The sequence shown here is derived from an EMBL/GenBank/DDBJ whole genome shotgun (WGS) entry which is preliminary data.</text>
</comment>
<dbReference type="Proteomes" id="UP001595892">
    <property type="component" value="Unassembled WGS sequence"/>
</dbReference>